<comment type="caution">
    <text evidence="6">The sequence shown here is derived from an EMBL/GenBank/DDBJ whole genome shotgun (WGS) entry which is preliminary data.</text>
</comment>
<evidence type="ECO:0000256" key="3">
    <source>
        <dbReference type="ARBA" id="ARBA00023295"/>
    </source>
</evidence>
<evidence type="ECO:0000256" key="2">
    <source>
        <dbReference type="ARBA" id="ARBA00022801"/>
    </source>
</evidence>
<comment type="similarity">
    <text evidence="1">Belongs to the glycosyl hydrolase 13 family.</text>
</comment>
<sequence length="726" mass="80995">MANSLPDRLEPGAPYPLGAMWDGLGVNFAVFSANAHQIDLCLFDPAGHKELARLPLPECTDEVWHGYLPGAHPGTVYGFRAHGPYQPQYGHRFNSNKLLIDPYAKKLTGPFRWADALFGYRVHSNKHDLSLDKRDSALAVPKCVVIDEAFDWSRDVRPDVPWSETVIYEAHLRGVSMLNPDVRQHERGTFAALASPRFIDHLRDLGITAVELLPIHAFLDERFLLERSLTNYWGYNTAAFFAPHAAYLSTRRLNEMRIAVRQLHAAGIEVILDVVYNHTCEGNELGPTVSWRGLDNASYYRLIPGDERHYINDTGCGNTLNLSHPRVLQMVMDSLRYWVSAFHVDGFRFDLGVTLGREGNGFDPGSGFFDVIRQDPVLSKRKLISEPWDVGPGGYQVGHHPPGFAEWNDKFRDCARRFWRGDSGIRAELAARIAGSAELFNHRFRRPWASVNYLASHDGFTLADVTAYEHKHNEANGENNADGHNENCSANWGAEGATDDETIKATRARIARSMLASVFTSLGTPMLAAGDEFGRSQGGNNNAYCQDNELSWLDWQAADSKEGRALTAFTARLIALRRQHPLLRDTRFLRGEEDVVPGVKDVSWFDERGEPLTSDAWQDPEGRALTLRRAGSDLEGKIEVLLLMHNGSHVDLKFVPPAPPLEWNVLTDSTDPEAPVHRLDGGELQVGAHGFMLLAARPPRAQSTTPAPDAGDPDQDQDQHHGPNQH</sequence>
<protein>
    <submittedName>
        <fullName evidence="6">Glycogen debranching enzyme GlgX</fullName>
    </submittedName>
</protein>
<dbReference type="Gene3D" id="2.60.40.10">
    <property type="entry name" value="Immunoglobulins"/>
    <property type="match status" value="1"/>
</dbReference>
<dbReference type="EMBL" id="QRGA01000022">
    <property type="protein sequence ID" value="RDU95101.1"/>
    <property type="molecule type" value="Genomic_DNA"/>
</dbReference>
<dbReference type="InterPro" id="IPR017853">
    <property type="entry name" value="GH"/>
</dbReference>
<dbReference type="Gene3D" id="2.60.40.1180">
    <property type="entry name" value="Golgi alpha-mannosidase II"/>
    <property type="match status" value="1"/>
</dbReference>
<dbReference type="CDD" id="cd11326">
    <property type="entry name" value="AmyAc_Glg_debranch"/>
    <property type="match status" value="1"/>
</dbReference>
<feature type="compositionally biased region" description="Basic and acidic residues" evidence="4">
    <location>
        <begin position="717"/>
        <end position="726"/>
    </location>
</feature>
<dbReference type="InterPro" id="IPR014756">
    <property type="entry name" value="Ig_E-set"/>
</dbReference>
<dbReference type="OrthoDB" id="3236218at2"/>
<dbReference type="SUPFAM" id="SSF81296">
    <property type="entry name" value="E set domains"/>
    <property type="match status" value="1"/>
</dbReference>
<evidence type="ECO:0000259" key="5">
    <source>
        <dbReference type="SMART" id="SM00642"/>
    </source>
</evidence>
<feature type="domain" description="Glycosyl hydrolase family 13 catalytic" evidence="5">
    <location>
        <begin position="144"/>
        <end position="577"/>
    </location>
</feature>
<dbReference type="Gene3D" id="3.20.20.80">
    <property type="entry name" value="Glycosidases"/>
    <property type="match status" value="1"/>
</dbReference>
<feature type="region of interest" description="Disordered" evidence="4">
    <location>
        <begin position="696"/>
        <end position="726"/>
    </location>
</feature>
<dbReference type="SMART" id="SM00642">
    <property type="entry name" value="Aamy"/>
    <property type="match status" value="1"/>
</dbReference>
<gene>
    <name evidence="6" type="primary">glgX</name>
    <name evidence="6" type="ORF">DWV00_30425</name>
</gene>
<dbReference type="InterPro" id="IPR013780">
    <property type="entry name" value="Glyco_hydro_b"/>
</dbReference>
<dbReference type="PANTHER" id="PTHR43002">
    <property type="entry name" value="GLYCOGEN DEBRANCHING ENZYME"/>
    <property type="match status" value="1"/>
</dbReference>
<dbReference type="GO" id="GO:0004135">
    <property type="term" value="F:amylo-alpha-1,6-glucosidase activity"/>
    <property type="evidence" value="ECO:0007669"/>
    <property type="project" value="InterPro"/>
</dbReference>
<dbReference type="AlphaFoldDB" id="A0A3D8JRP8"/>
<proteinExistence type="inferred from homology"/>
<dbReference type="CDD" id="cd02856">
    <property type="entry name" value="E_set_GDE_Isoamylase_N"/>
    <property type="match status" value="1"/>
</dbReference>
<keyword evidence="7" id="KW-1185">Reference proteome</keyword>
<dbReference type="SUPFAM" id="SSF51011">
    <property type="entry name" value="Glycosyl hydrolase domain"/>
    <property type="match status" value="1"/>
</dbReference>
<dbReference type="InterPro" id="IPR013783">
    <property type="entry name" value="Ig-like_fold"/>
</dbReference>
<dbReference type="InterPro" id="IPR006047">
    <property type="entry name" value="GH13_cat_dom"/>
</dbReference>
<evidence type="ECO:0000313" key="7">
    <source>
        <dbReference type="Proteomes" id="UP000256838"/>
    </source>
</evidence>
<evidence type="ECO:0000256" key="4">
    <source>
        <dbReference type="SAM" id="MobiDB-lite"/>
    </source>
</evidence>
<keyword evidence="2" id="KW-0378">Hydrolase</keyword>
<dbReference type="InterPro" id="IPR011837">
    <property type="entry name" value="Glycogen_debranch_GlgX"/>
</dbReference>
<dbReference type="InterPro" id="IPR044505">
    <property type="entry name" value="GlgX_Isoamylase_N_E_set"/>
</dbReference>
<organism evidence="6 7">
    <name type="scientific">Trinickia dinghuensis</name>
    <dbReference type="NCBI Taxonomy" id="2291023"/>
    <lineage>
        <taxon>Bacteria</taxon>
        <taxon>Pseudomonadati</taxon>
        <taxon>Pseudomonadota</taxon>
        <taxon>Betaproteobacteria</taxon>
        <taxon>Burkholderiales</taxon>
        <taxon>Burkholderiaceae</taxon>
        <taxon>Trinickia</taxon>
    </lineage>
</organism>
<feature type="compositionally biased region" description="Basic and acidic residues" evidence="4">
    <location>
        <begin position="474"/>
        <end position="485"/>
    </location>
</feature>
<name>A0A3D8JRP8_9BURK</name>
<dbReference type="Pfam" id="PF02922">
    <property type="entry name" value="CBM_48"/>
    <property type="match status" value="1"/>
</dbReference>
<dbReference type="Proteomes" id="UP000256838">
    <property type="component" value="Unassembled WGS sequence"/>
</dbReference>
<dbReference type="RefSeq" id="WP_115537317.1">
    <property type="nucleotide sequence ID" value="NZ_QRGA01000022.1"/>
</dbReference>
<evidence type="ECO:0000256" key="1">
    <source>
        <dbReference type="ARBA" id="ARBA00008061"/>
    </source>
</evidence>
<dbReference type="SUPFAM" id="SSF51445">
    <property type="entry name" value="(Trans)glycosidases"/>
    <property type="match status" value="1"/>
</dbReference>
<dbReference type="InterPro" id="IPR004193">
    <property type="entry name" value="Glyco_hydro_13_N"/>
</dbReference>
<accession>A0A3D8JRP8</accession>
<reference evidence="6 7" key="1">
    <citation type="submission" date="2018-08" db="EMBL/GenBank/DDBJ databases">
        <title>Paraburkholderia sp. DHOM06 isolated from forest soil.</title>
        <authorList>
            <person name="Gao Z.-H."/>
            <person name="Qiu L.-H."/>
        </authorList>
    </citation>
    <scope>NUCLEOTIDE SEQUENCE [LARGE SCALE GENOMIC DNA]</scope>
    <source>
        <strain evidence="6 7">DHOM06</strain>
    </source>
</reference>
<keyword evidence="3" id="KW-0326">Glycosidase</keyword>
<feature type="region of interest" description="Disordered" evidence="4">
    <location>
        <begin position="474"/>
        <end position="494"/>
    </location>
</feature>
<dbReference type="NCBIfam" id="TIGR02100">
    <property type="entry name" value="glgX_debranch"/>
    <property type="match status" value="1"/>
</dbReference>
<dbReference type="GO" id="GO:0005980">
    <property type="term" value="P:glycogen catabolic process"/>
    <property type="evidence" value="ECO:0007669"/>
    <property type="project" value="InterPro"/>
</dbReference>
<evidence type="ECO:0000313" key="6">
    <source>
        <dbReference type="EMBL" id="RDU95101.1"/>
    </source>
</evidence>